<gene>
    <name evidence="2" type="ORF">LDAN0321_LOCUS12044</name>
    <name evidence="3" type="ORF">LDAN0321_LOCUS12046</name>
</gene>
<proteinExistence type="predicted"/>
<dbReference type="EMBL" id="HBGY01018895">
    <property type="protein sequence ID" value="CAD9586770.1"/>
    <property type="molecule type" value="Transcribed_RNA"/>
</dbReference>
<evidence type="ECO:0000313" key="2">
    <source>
        <dbReference type="EMBL" id="CAD9586765.1"/>
    </source>
</evidence>
<accession>A0A6U2PPJ3</accession>
<name>A0A6U2PPJ3_9STRA</name>
<protein>
    <submittedName>
        <fullName evidence="3">Uncharacterized protein</fullName>
    </submittedName>
</protein>
<organism evidence="3">
    <name type="scientific">Leptocylindrus danicus</name>
    <dbReference type="NCBI Taxonomy" id="163516"/>
    <lineage>
        <taxon>Eukaryota</taxon>
        <taxon>Sar</taxon>
        <taxon>Stramenopiles</taxon>
        <taxon>Ochrophyta</taxon>
        <taxon>Bacillariophyta</taxon>
        <taxon>Coscinodiscophyceae</taxon>
        <taxon>Chaetocerotophycidae</taxon>
        <taxon>Leptocylindrales</taxon>
        <taxon>Leptocylindraceae</taxon>
        <taxon>Leptocylindrus</taxon>
    </lineage>
</organism>
<evidence type="ECO:0000256" key="1">
    <source>
        <dbReference type="SAM" id="MobiDB-lite"/>
    </source>
</evidence>
<evidence type="ECO:0000313" key="3">
    <source>
        <dbReference type="EMBL" id="CAD9586770.1"/>
    </source>
</evidence>
<dbReference type="EMBL" id="HBGY01018890">
    <property type="protein sequence ID" value="CAD9586765.1"/>
    <property type="molecule type" value="Transcribed_RNA"/>
</dbReference>
<reference evidence="3" key="1">
    <citation type="submission" date="2021-01" db="EMBL/GenBank/DDBJ databases">
        <authorList>
            <person name="Corre E."/>
            <person name="Pelletier E."/>
            <person name="Niang G."/>
            <person name="Scheremetjew M."/>
            <person name="Finn R."/>
            <person name="Kale V."/>
            <person name="Holt S."/>
            <person name="Cochrane G."/>
            <person name="Meng A."/>
            <person name="Brown T."/>
            <person name="Cohen L."/>
        </authorList>
    </citation>
    <scope>NUCLEOTIDE SEQUENCE</scope>
    <source>
        <strain evidence="3">B650</strain>
    </source>
</reference>
<dbReference type="AlphaFoldDB" id="A0A6U2PPJ3"/>
<sequence>MASLWTLAQVRSVFLAILQHAAELGVLALCLDLLQRNCTAYIKSNTVKKSSRSTSKINADEGGIADMDQNYYYEDEYRVADDMYQPRPSRSRLNRSQRPQQGFHTDFFFKC</sequence>
<feature type="region of interest" description="Disordered" evidence="1">
    <location>
        <begin position="84"/>
        <end position="105"/>
    </location>
</feature>